<evidence type="ECO:0000313" key="7">
    <source>
        <dbReference type="EMBL" id="GEB97160.1"/>
    </source>
</evidence>
<name>A0A1L7CLS1_CORFL</name>
<keyword evidence="2 6" id="KW-0489">Methyltransferase</keyword>
<sequence length="267" mass="30382">MSTHVPDPAHFPSYRKPSEKEGPSFGDPSLRQRSAQAFRAGADTYDDVRPGYPQEVAELIAGARTVLDVGAGTGKFTATLRNERVFACEPSGDMARVFRQRLNYPLWRATAEATALAPDSLDAVACAQTWHWVDVAAASTEFDRILRPGGVILLAWNTLAVEDDPWILRLARIMHSGDIQRPGFLPEVSKPWRIDNTLRLAWDHLLSPAQLHALMHTRSYWLRNSARIRERMTNNLNWYLYEHMGFSEEEKLHIPYRTDAFVLVREE</sequence>
<dbReference type="Proteomes" id="UP000315353">
    <property type="component" value="Unassembled WGS sequence"/>
</dbReference>
<dbReference type="RefSeq" id="WP_075729770.1">
    <property type="nucleotide sequence ID" value="NZ_BJNB01000006.1"/>
</dbReference>
<dbReference type="STRING" id="28028.CFLV_06115"/>
<proteinExistence type="inferred from homology"/>
<dbReference type="InterPro" id="IPR029063">
    <property type="entry name" value="SAM-dependent_MTases_sf"/>
</dbReference>
<evidence type="ECO:0000313" key="6">
    <source>
        <dbReference type="EMBL" id="APT86800.1"/>
    </source>
</evidence>
<dbReference type="PANTHER" id="PTHR44942">
    <property type="entry name" value="METHYLTRANSF_11 DOMAIN-CONTAINING PROTEIN"/>
    <property type="match status" value="1"/>
</dbReference>
<dbReference type="EMBL" id="CP009246">
    <property type="protein sequence ID" value="APT86800.1"/>
    <property type="molecule type" value="Genomic_DNA"/>
</dbReference>
<dbReference type="EMBL" id="BJNB01000006">
    <property type="protein sequence ID" value="GEB97160.1"/>
    <property type="molecule type" value="Genomic_DNA"/>
</dbReference>
<dbReference type="Gene3D" id="3.40.50.150">
    <property type="entry name" value="Vaccinia Virus protein VP39"/>
    <property type="match status" value="1"/>
</dbReference>
<dbReference type="Pfam" id="PF08241">
    <property type="entry name" value="Methyltransf_11"/>
    <property type="match status" value="1"/>
</dbReference>
<evidence type="ECO:0000256" key="4">
    <source>
        <dbReference type="SAM" id="MobiDB-lite"/>
    </source>
</evidence>
<evidence type="ECO:0000256" key="1">
    <source>
        <dbReference type="ARBA" id="ARBA00008361"/>
    </source>
</evidence>
<dbReference type="InterPro" id="IPR013216">
    <property type="entry name" value="Methyltransf_11"/>
</dbReference>
<accession>A0A1L7CLS1</accession>
<dbReference type="GO" id="GO:0008757">
    <property type="term" value="F:S-adenosylmethionine-dependent methyltransferase activity"/>
    <property type="evidence" value="ECO:0007669"/>
    <property type="project" value="InterPro"/>
</dbReference>
<feature type="domain" description="Methyltransferase type 11" evidence="5">
    <location>
        <begin position="67"/>
        <end position="153"/>
    </location>
</feature>
<protein>
    <submittedName>
        <fullName evidence="6">SAM-dependent methyltransferase</fullName>
    </submittedName>
</protein>
<feature type="region of interest" description="Disordered" evidence="4">
    <location>
        <begin position="1"/>
        <end position="33"/>
    </location>
</feature>
<organism evidence="6 8">
    <name type="scientific">Corynebacterium flavescens</name>
    <dbReference type="NCBI Taxonomy" id="28028"/>
    <lineage>
        <taxon>Bacteria</taxon>
        <taxon>Bacillati</taxon>
        <taxon>Actinomycetota</taxon>
        <taxon>Actinomycetes</taxon>
        <taxon>Mycobacteriales</taxon>
        <taxon>Corynebacteriaceae</taxon>
        <taxon>Corynebacterium</taxon>
    </lineage>
</organism>
<evidence type="ECO:0000256" key="2">
    <source>
        <dbReference type="ARBA" id="ARBA00022603"/>
    </source>
</evidence>
<dbReference type="GeneID" id="82880287"/>
<keyword evidence="3 6" id="KW-0808">Transferase</keyword>
<dbReference type="SUPFAM" id="SSF53335">
    <property type="entry name" value="S-adenosyl-L-methionine-dependent methyltransferases"/>
    <property type="match status" value="1"/>
</dbReference>
<dbReference type="OrthoDB" id="9797252at2"/>
<dbReference type="KEGG" id="cfc:CFLV_06115"/>
<evidence type="ECO:0000259" key="5">
    <source>
        <dbReference type="Pfam" id="PF08241"/>
    </source>
</evidence>
<dbReference type="InterPro" id="IPR051052">
    <property type="entry name" value="Diverse_substrate_MTase"/>
</dbReference>
<reference evidence="7 9" key="2">
    <citation type="submission" date="2019-06" db="EMBL/GenBank/DDBJ databases">
        <title>Whole genome shotgun sequence of Corynebacterium flavescens NBRC 14136.</title>
        <authorList>
            <person name="Hosoyama A."/>
            <person name="Uohara A."/>
            <person name="Ohji S."/>
            <person name="Ichikawa N."/>
        </authorList>
    </citation>
    <scope>NUCLEOTIDE SEQUENCE [LARGE SCALE GENOMIC DNA]</scope>
    <source>
        <strain evidence="7 9">NBRC 14136</strain>
    </source>
</reference>
<keyword evidence="8" id="KW-1185">Reference proteome</keyword>
<dbReference type="GO" id="GO:0032259">
    <property type="term" value="P:methylation"/>
    <property type="evidence" value="ECO:0007669"/>
    <property type="project" value="UniProtKB-KW"/>
</dbReference>
<dbReference type="PANTHER" id="PTHR44942:SF4">
    <property type="entry name" value="METHYLTRANSFERASE TYPE 11 DOMAIN-CONTAINING PROTEIN"/>
    <property type="match status" value="1"/>
</dbReference>
<dbReference type="CDD" id="cd02440">
    <property type="entry name" value="AdoMet_MTases"/>
    <property type="match status" value="1"/>
</dbReference>
<evidence type="ECO:0000256" key="3">
    <source>
        <dbReference type="ARBA" id="ARBA00022679"/>
    </source>
</evidence>
<dbReference type="Proteomes" id="UP000185479">
    <property type="component" value="Chromosome"/>
</dbReference>
<reference evidence="6 8" key="1">
    <citation type="submission" date="2014-08" db="EMBL/GenBank/DDBJ databases">
        <title>Complete genome sequence of Corynebacterium flavescens OJ8(T)(=DSM 20296(T)), isolated from cheese.</title>
        <authorList>
            <person name="Ruckert C."/>
            <person name="Albersmeier A."/>
            <person name="Winkler A."/>
            <person name="Kalinowski J."/>
        </authorList>
    </citation>
    <scope>NUCLEOTIDE SEQUENCE [LARGE SCALE GENOMIC DNA]</scope>
    <source>
        <strain evidence="6 8">OJ8</strain>
    </source>
</reference>
<dbReference type="AlphaFoldDB" id="A0A1L7CLS1"/>
<comment type="similarity">
    <text evidence="1">Belongs to the methyltransferase superfamily.</text>
</comment>
<evidence type="ECO:0000313" key="9">
    <source>
        <dbReference type="Proteomes" id="UP000315353"/>
    </source>
</evidence>
<evidence type="ECO:0000313" key="8">
    <source>
        <dbReference type="Proteomes" id="UP000185479"/>
    </source>
</evidence>
<gene>
    <name evidence="7" type="ORF">CFL01nite_06550</name>
    <name evidence="6" type="ORF">CFLV_06115</name>
</gene>